<evidence type="ECO:0000256" key="1">
    <source>
        <dbReference type="ARBA" id="ARBA00022729"/>
    </source>
</evidence>
<keyword evidence="1" id="KW-0732">Signal</keyword>
<dbReference type="AlphaFoldDB" id="A0A8T5V164"/>
<gene>
    <name evidence="4" type="ORF">K8N75_05205</name>
</gene>
<keyword evidence="2" id="KW-0378">Hydrolase</keyword>
<organism evidence="4 5">
    <name type="scientific">Methanobacterium spitsbergense</name>
    <dbReference type="NCBI Taxonomy" id="2874285"/>
    <lineage>
        <taxon>Archaea</taxon>
        <taxon>Methanobacteriati</taxon>
        <taxon>Methanobacteriota</taxon>
        <taxon>Methanomada group</taxon>
        <taxon>Methanobacteria</taxon>
        <taxon>Methanobacteriales</taxon>
        <taxon>Methanobacteriaceae</taxon>
        <taxon>Methanobacterium</taxon>
    </lineage>
</organism>
<evidence type="ECO:0000256" key="2">
    <source>
        <dbReference type="ARBA" id="ARBA00022801"/>
    </source>
</evidence>
<dbReference type="Pfam" id="PF04203">
    <property type="entry name" value="Sortase"/>
    <property type="match status" value="1"/>
</dbReference>
<protein>
    <submittedName>
        <fullName evidence="4">Ig-like domain-containing protein</fullName>
    </submittedName>
</protein>
<dbReference type="RefSeq" id="WP_223791066.1">
    <property type="nucleotide sequence ID" value="NZ_JAIOUQ010000005.1"/>
</dbReference>
<keyword evidence="5" id="KW-1185">Reference proteome</keyword>
<comment type="caution">
    <text evidence="4">The sequence shown here is derived from an EMBL/GenBank/DDBJ whole genome shotgun (WGS) entry which is preliminary data.</text>
</comment>
<proteinExistence type="predicted"/>
<dbReference type="InterPro" id="IPR032812">
    <property type="entry name" value="SbsA_Ig"/>
</dbReference>
<evidence type="ECO:0000313" key="4">
    <source>
        <dbReference type="EMBL" id="MBZ2165435.1"/>
    </source>
</evidence>
<sequence>MEGKINLKKFLLIFSVLFISVLVLAGAVSAVSVETNHTSTKINSSTSYNNVKNLVSLNPPQVTSTNPINNAVNIPTTKLIVINFNRIIKNPNKQLIQLRNSRGTVIPVTYTIQDNKMYIDHSPLHKYTTYTLSLKRYCIANREGNTLTATYTTKFKTGTTNLLKYNAQLIIPKLGISPTIHADTLNHYNAVYHYPNGAYFGTPGQCAFIGHRTTYSAVLRYINLLNYGDTIIIKDYTSKKKSTYRVVSHETKYNYQLISHFKTYGKSELMLKSCYPVGYSYMKWIVHGVLVSTVPL</sequence>
<dbReference type="Pfam" id="PF13205">
    <property type="entry name" value="Big_5"/>
    <property type="match status" value="1"/>
</dbReference>
<dbReference type="InterPro" id="IPR042003">
    <property type="entry name" value="Sortase_E"/>
</dbReference>
<dbReference type="InterPro" id="IPR005754">
    <property type="entry name" value="Sortase"/>
</dbReference>
<dbReference type="GO" id="GO:0016787">
    <property type="term" value="F:hydrolase activity"/>
    <property type="evidence" value="ECO:0007669"/>
    <property type="project" value="UniProtKB-KW"/>
</dbReference>
<feature type="domain" description="SbsA Ig-like" evidence="3">
    <location>
        <begin position="58"/>
        <end position="157"/>
    </location>
</feature>
<accession>A0A8T5V164</accession>
<dbReference type="EMBL" id="JAIOUQ010000005">
    <property type="protein sequence ID" value="MBZ2165435.1"/>
    <property type="molecule type" value="Genomic_DNA"/>
</dbReference>
<name>A0A8T5V164_9EURY</name>
<dbReference type="Proteomes" id="UP000825933">
    <property type="component" value="Unassembled WGS sequence"/>
</dbReference>
<dbReference type="SUPFAM" id="SSF63817">
    <property type="entry name" value="Sortase"/>
    <property type="match status" value="1"/>
</dbReference>
<dbReference type="InterPro" id="IPR023365">
    <property type="entry name" value="Sortase_dom-sf"/>
</dbReference>
<evidence type="ECO:0000259" key="3">
    <source>
        <dbReference type="Pfam" id="PF13205"/>
    </source>
</evidence>
<evidence type="ECO:0000313" key="5">
    <source>
        <dbReference type="Proteomes" id="UP000825933"/>
    </source>
</evidence>
<dbReference type="Gene3D" id="2.40.260.10">
    <property type="entry name" value="Sortase"/>
    <property type="match status" value="1"/>
</dbReference>
<dbReference type="CDD" id="cd05830">
    <property type="entry name" value="Sortase_E"/>
    <property type="match status" value="1"/>
</dbReference>
<reference evidence="5" key="1">
    <citation type="journal article" date="2022" name="Microbiol. Resour. Announc.">
        <title>Draft Genome Sequence of a Methanogenic Archaeon from West Spitsbergen Permafrost.</title>
        <authorList>
            <person name="Trubitsyn V."/>
            <person name="Rivkina E."/>
            <person name="Shcherbakova V."/>
        </authorList>
    </citation>
    <scope>NUCLEOTIDE SEQUENCE [LARGE SCALE GENOMIC DNA]</scope>
    <source>
        <strain evidence="5">VT</strain>
    </source>
</reference>